<dbReference type="AlphaFoldDB" id="A0A2Z2KGA9"/>
<keyword evidence="2" id="KW-1185">Reference proteome</keyword>
<gene>
    <name evidence="1" type="ORF">B9T62_36700</name>
</gene>
<name>A0A2Z2KGA9_9BACL</name>
<dbReference type="RefSeq" id="WP_087919747.1">
    <property type="nucleotide sequence ID" value="NZ_CP021780.1"/>
</dbReference>
<sequence length="101" mass="11331">MSYHRAYTENQTRGHVVLLYGLDVEHNKAYVADAYLLDNSGRIHTFQGTVPLDELEEGCVSVTSYRPLSEHRQTPTAVVMRTYADQIAMYLDPDKVPDAGG</sequence>
<organism evidence="1 2">
    <name type="scientific">Paenibacillus donghaensis</name>
    <dbReference type="NCBI Taxonomy" id="414771"/>
    <lineage>
        <taxon>Bacteria</taxon>
        <taxon>Bacillati</taxon>
        <taxon>Bacillota</taxon>
        <taxon>Bacilli</taxon>
        <taxon>Bacillales</taxon>
        <taxon>Paenibacillaceae</taxon>
        <taxon>Paenibacillus</taxon>
    </lineage>
</organism>
<evidence type="ECO:0000313" key="2">
    <source>
        <dbReference type="Proteomes" id="UP000249890"/>
    </source>
</evidence>
<reference evidence="1 2" key="1">
    <citation type="submission" date="2017-06" db="EMBL/GenBank/DDBJ databases">
        <title>Complete genome sequence of Paenibacillus donghaensis KCTC 13049T isolated from East Sea sediment, South Korea.</title>
        <authorList>
            <person name="Jung B.K."/>
            <person name="Hong S.-J."/>
            <person name="Shin J.-H."/>
        </authorList>
    </citation>
    <scope>NUCLEOTIDE SEQUENCE [LARGE SCALE GENOMIC DNA]</scope>
    <source>
        <strain evidence="1 2">KCTC 13049</strain>
    </source>
</reference>
<accession>A0A2Z2KGA9</accession>
<dbReference type="KEGG" id="pdh:B9T62_36700"/>
<dbReference type="OrthoDB" id="2541760at2"/>
<evidence type="ECO:0000313" key="1">
    <source>
        <dbReference type="EMBL" id="ASA25786.1"/>
    </source>
</evidence>
<protein>
    <submittedName>
        <fullName evidence="1">Uncharacterized protein</fullName>
    </submittedName>
</protein>
<dbReference type="Proteomes" id="UP000249890">
    <property type="component" value="Chromosome"/>
</dbReference>
<proteinExistence type="predicted"/>
<dbReference type="EMBL" id="CP021780">
    <property type="protein sequence ID" value="ASA25786.1"/>
    <property type="molecule type" value="Genomic_DNA"/>
</dbReference>